<keyword evidence="2" id="KW-1185">Reference proteome</keyword>
<accession>A0A0A2MLJ9</accession>
<proteinExistence type="predicted"/>
<dbReference type="STRING" id="1121898.GCA_000422725_00429"/>
<dbReference type="PANTHER" id="PTHR37841">
    <property type="entry name" value="GLR2918 PROTEIN"/>
    <property type="match status" value="1"/>
</dbReference>
<evidence type="ECO:0000313" key="2">
    <source>
        <dbReference type="Proteomes" id="UP000030111"/>
    </source>
</evidence>
<dbReference type="Proteomes" id="UP000030111">
    <property type="component" value="Unassembled WGS sequence"/>
</dbReference>
<name>A0A0A2MLJ9_9FLAO</name>
<evidence type="ECO:0000313" key="1">
    <source>
        <dbReference type="EMBL" id="KGO93537.1"/>
    </source>
</evidence>
<dbReference type="EMBL" id="JRLY01000004">
    <property type="protein sequence ID" value="KGO93537.1"/>
    <property type="molecule type" value="Genomic_DNA"/>
</dbReference>
<dbReference type="InterPro" id="IPR032774">
    <property type="entry name" value="WG_beta_rep"/>
</dbReference>
<protein>
    <recommendedName>
        <fullName evidence="3">WG repeat-containing protein</fullName>
    </recommendedName>
</protein>
<evidence type="ECO:0008006" key="3">
    <source>
        <dbReference type="Google" id="ProtNLM"/>
    </source>
</evidence>
<organism evidence="1 2">
    <name type="scientific">Flavobacterium subsaxonicum WB 4.1-42 = DSM 21790</name>
    <dbReference type="NCBI Taxonomy" id="1121898"/>
    <lineage>
        <taxon>Bacteria</taxon>
        <taxon>Pseudomonadati</taxon>
        <taxon>Bacteroidota</taxon>
        <taxon>Flavobacteriia</taxon>
        <taxon>Flavobacteriales</taxon>
        <taxon>Flavobacteriaceae</taxon>
        <taxon>Flavobacterium</taxon>
    </lineage>
</organism>
<comment type="caution">
    <text evidence="1">The sequence shown here is derived from an EMBL/GenBank/DDBJ whole genome shotgun (WGS) entry which is preliminary data.</text>
</comment>
<dbReference type="SUPFAM" id="SSF69360">
    <property type="entry name" value="Cell wall binding repeat"/>
    <property type="match status" value="1"/>
</dbReference>
<gene>
    <name evidence="1" type="ORF">Q766_06085</name>
</gene>
<dbReference type="eggNOG" id="COG5263">
    <property type="taxonomic scope" value="Bacteria"/>
</dbReference>
<reference evidence="1 2" key="1">
    <citation type="submission" date="2013-09" db="EMBL/GenBank/DDBJ databases">
        <authorList>
            <person name="Zeng Z."/>
            <person name="Chen C."/>
        </authorList>
    </citation>
    <scope>NUCLEOTIDE SEQUENCE [LARGE SCALE GENOMIC DNA]</scope>
    <source>
        <strain evidence="1 2">WB 4.1-42</strain>
    </source>
</reference>
<dbReference type="Pfam" id="PF14903">
    <property type="entry name" value="WG_beta_rep"/>
    <property type="match status" value="4"/>
</dbReference>
<dbReference type="PANTHER" id="PTHR37841:SF1">
    <property type="entry name" value="DUF3298 DOMAIN-CONTAINING PROTEIN"/>
    <property type="match status" value="1"/>
</dbReference>
<sequence length="374" mass="43011">MATLVYFFQKLLQFFFNPEIMSDEDNFIQFNKGEKMGIWSSRGIVIPAIYDFVGFIYDGTFLVEDKGKHAYFNRLGEIIIPFNDIYDSYGDFAEGLARVRINDKWGFINKTGKEVIAPQFYFAENFCEGMAIVKNHDNLNGAINKQGALIINYKFSYLSAFKNGFAVFGNDKHGLINKLGKVVLPQEYSSIGDVNDNKLIVRIKEGNYYKEGVFTIGGTVDWNNNMDTANEKIRLYNAYKKEARLFIEKLYSDGCPCSYKRFRHYIVWKEPISFEDQELLFVEFIIFLEKLDANTFRCKTCGTIYTQAYKQYSISLWVLNVAIKQNGNYTDNGAAVLNPIPVNLGFKGYKLEKIEGTYFITSTNVVLNYLAEKS</sequence>
<dbReference type="AlphaFoldDB" id="A0A0A2MLJ9"/>